<feature type="compositionally biased region" description="Low complexity" evidence="2">
    <location>
        <begin position="129"/>
        <end position="141"/>
    </location>
</feature>
<evidence type="ECO:0008006" key="4">
    <source>
        <dbReference type="Google" id="ProtNLM"/>
    </source>
</evidence>
<evidence type="ECO:0000256" key="1">
    <source>
        <dbReference type="SAM" id="Coils"/>
    </source>
</evidence>
<dbReference type="EMBL" id="BK032637">
    <property type="protein sequence ID" value="DAF52485.1"/>
    <property type="molecule type" value="Genomic_DNA"/>
</dbReference>
<evidence type="ECO:0000313" key="3">
    <source>
        <dbReference type="EMBL" id="DAF52485.1"/>
    </source>
</evidence>
<accession>A0A8S5SN55</accession>
<sequence>MPTDTNAADAQATNTETTDTTTAEETLNEGGVKALRAERDARKAADARVKDLEAQVAALTVSLDETKTAGTVAAEQAAATVAELQAKLARAEVIHTMHVPDALADFLQGSNTEELTASAEKLLAAIPAPAPASDASPAPLAMRPDPSQGGAPEPATTTDALTAMLIGAVGGR</sequence>
<evidence type="ECO:0000256" key="2">
    <source>
        <dbReference type="SAM" id="MobiDB-lite"/>
    </source>
</evidence>
<feature type="region of interest" description="Disordered" evidence="2">
    <location>
        <begin position="129"/>
        <end position="158"/>
    </location>
</feature>
<keyword evidence="1" id="KW-0175">Coiled coil</keyword>
<reference evidence="3" key="1">
    <citation type="journal article" date="2021" name="Proc. Natl. Acad. Sci. U.S.A.">
        <title>A Catalog of Tens of Thousands of Viruses from Human Metagenomes Reveals Hidden Associations with Chronic Diseases.</title>
        <authorList>
            <person name="Tisza M.J."/>
            <person name="Buck C.B."/>
        </authorList>
    </citation>
    <scope>NUCLEOTIDE SEQUENCE</scope>
    <source>
        <strain evidence="3">Ctj912</strain>
    </source>
</reference>
<name>A0A8S5SN55_9CAUD</name>
<feature type="coiled-coil region" evidence="1">
    <location>
        <begin position="35"/>
        <end position="94"/>
    </location>
</feature>
<protein>
    <recommendedName>
        <fullName evidence="4">Scaffolding protein</fullName>
    </recommendedName>
</protein>
<organism evidence="3">
    <name type="scientific">Siphoviridae sp. ctj912</name>
    <dbReference type="NCBI Taxonomy" id="2827920"/>
    <lineage>
        <taxon>Viruses</taxon>
        <taxon>Duplodnaviria</taxon>
        <taxon>Heunggongvirae</taxon>
        <taxon>Uroviricota</taxon>
        <taxon>Caudoviricetes</taxon>
    </lineage>
</organism>
<proteinExistence type="predicted"/>
<feature type="compositionally biased region" description="Low complexity" evidence="2">
    <location>
        <begin position="1"/>
        <end position="25"/>
    </location>
</feature>
<feature type="region of interest" description="Disordered" evidence="2">
    <location>
        <begin position="1"/>
        <end position="29"/>
    </location>
</feature>